<feature type="compositionally biased region" description="Pro residues" evidence="1">
    <location>
        <begin position="38"/>
        <end position="53"/>
    </location>
</feature>
<feature type="compositionally biased region" description="Low complexity" evidence="1">
    <location>
        <begin position="98"/>
        <end position="111"/>
    </location>
</feature>
<feature type="compositionally biased region" description="Polar residues" evidence="1">
    <location>
        <begin position="83"/>
        <end position="97"/>
    </location>
</feature>
<feature type="compositionally biased region" description="Basic residues" evidence="1">
    <location>
        <begin position="269"/>
        <end position="281"/>
    </location>
</feature>
<evidence type="ECO:0000313" key="3">
    <source>
        <dbReference type="Proteomes" id="UP001221757"/>
    </source>
</evidence>
<dbReference type="EMBL" id="JARKIE010000460">
    <property type="protein sequence ID" value="KAJ7637423.1"/>
    <property type="molecule type" value="Genomic_DNA"/>
</dbReference>
<feature type="region of interest" description="Disordered" evidence="1">
    <location>
        <begin position="206"/>
        <end position="235"/>
    </location>
</feature>
<feature type="compositionally biased region" description="Basic and acidic residues" evidence="1">
    <location>
        <begin position="222"/>
        <end position="231"/>
    </location>
</feature>
<reference evidence="2" key="1">
    <citation type="submission" date="2023-03" db="EMBL/GenBank/DDBJ databases">
        <title>Massive genome expansion in bonnet fungi (Mycena s.s.) driven by repeated elements and novel gene families across ecological guilds.</title>
        <authorList>
            <consortium name="Lawrence Berkeley National Laboratory"/>
            <person name="Harder C.B."/>
            <person name="Miyauchi S."/>
            <person name="Viragh M."/>
            <person name="Kuo A."/>
            <person name="Thoen E."/>
            <person name="Andreopoulos B."/>
            <person name="Lu D."/>
            <person name="Skrede I."/>
            <person name="Drula E."/>
            <person name="Henrissat B."/>
            <person name="Morin E."/>
            <person name="Kohler A."/>
            <person name="Barry K."/>
            <person name="LaButti K."/>
            <person name="Morin E."/>
            <person name="Salamov A."/>
            <person name="Lipzen A."/>
            <person name="Mereny Z."/>
            <person name="Hegedus B."/>
            <person name="Baldrian P."/>
            <person name="Stursova M."/>
            <person name="Weitz H."/>
            <person name="Taylor A."/>
            <person name="Grigoriev I.V."/>
            <person name="Nagy L.G."/>
            <person name="Martin F."/>
            <person name="Kauserud H."/>
        </authorList>
    </citation>
    <scope>NUCLEOTIDE SEQUENCE</scope>
    <source>
        <strain evidence="2">CBHHK067</strain>
    </source>
</reference>
<feature type="compositionally biased region" description="Gly residues" evidence="1">
    <location>
        <begin position="248"/>
        <end position="258"/>
    </location>
</feature>
<proteinExistence type="predicted"/>
<evidence type="ECO:0000256" key="1">
    <source>
        <dbReference type="SAM" id="MobiDB-lite"/>
    </source>
</evidence>
<evidence type="ECO:0000313" key="2">
    <source>
        <dbReference type="EMBL" id="KAJ7637423.1"/>
    </source>
</evidence>
<accession>A0AAD7C2R4</accession>
<feature type="region of interest" description="Disordered" evidence="1">
    <location>
        <begin position="329"/>
        <end position="349"/>
    </location>
</feature>
<feature type="region of interest" description="Disordered" evidence="1">
    <location>
        <begin position="248"/>
        <end position="281"/>
    </location>
</feature>
<sequence length="695" mass="75118">MEAIDSGRGRGMTCGLSSERAASPRRPPRFSSHSFTPSPLPHAHPPQDAPARPPRSRDLRSSGTGAKQTHGARAPQDSCAHHPNTSHPRTVASTQTHSPSRSAAPCSPARVALERSSTAGLPSTPANAEDQTHPPPSTTRDVRGRCALYASNGVIAREEVVQRESHAQAVVQCVHRHRSASGDGGGVRAGIGDRTSARHVGYGYGYGYGETQRHRRRKRPGARADEKDARGRRGRTCTRGIDHQCITDGGGVARGTDGGSQRSASRSKAGARKTRGARKRRATAVVSPAGLETRAFVPCSPRRARVVVFGVESALWAFSGIVLSIGSRMSRPAARESEQRRARGGGKRNGYAARLPIRINASFVTVKPSCPRTTRVAARNRPLSAWLSFSEHLGCPQQSQIPPPPHRPAQGGNTQAAWHAFPYQYQGATRALAFLMHGDTTWKQPCSAVHPHRPVAQRGPYPPFFFPPSRFLLAIVRSCSSPPRAPRSREQFVAELAYAHKTLHAGVHPDLTPLATKREAGYGSARVVSVRSASGYVERGRWCFAPRVLALDVRVPDRIRGTGSARRSGARACGAGGMRELEVGEESEVRTARSNDGVQQVFACILVECRCVNTTEYHAMRPKLVLLSFAILLREFPVVAGRGQTRSSSSLGFPLLSVAFASRCPARLDRTRESLLIDKQTCVSGPTLQDYHSPL</sequence>
<dbReference type="AlphaFoldDB" id="A0AAD7C2R4"/>
<name>A0AAD7C2R4_MYCRO</name>
<gene>
    <name evidence="2" type="ORF">B0H17DRAFT_1187429</name>
</gene>
<feature type="compositionally biased region" description="Polar residues" evidence="1">
    <location>
        <begin position="115"/>
        <end position="126"/>
    </location>
</feature>
<feature type="region of interest" description="Disordered" evidence="1">
    <location>
        <begin position="1"/>
        <end position="144"/>
    </location>
</feature>
<comment type="caution">
    <text evidence="2">The sequence shown here is derived from an EMBL/GenBank/DDBJ whole genome shotgun (WGS) entry which is preliminary data.</text>
</comment>
<keyword evidence="3" id="KW-1185">Reference proteome</keyword>
<protein>
    <submittedName>
        <fullName evidence="2">Uncharacterized protein</fullName>
    </submittedName>
</protein>
<dbReference type="Proteomes" id="UP001221757">
    <property type="component" value="Unassembled WGS sequence"/>
</dbReference>
<organism evidence="2 3">
    <name type="scientific">Mycena rosella</name>
    <name type="common">Pink bonnet</name>
    <name type="synonym">Agaricus rosellus</name>
    <dbReference type="NCBI Taxonomy" id="1033263"/>
    <lineage>
        <taxon>Eukaryota</taxon>
        <taxon>Fungi</taxon>
        <taxon>Dikarya</taxon>
        <taxon>Basidiomycota</taxon>
        <taxon>Agaricomycotina</taxon>
        <taxon>Agaricomycetes</taxon>
        <taxon>Agaricomycetidae</taxon>
        <taxon>Agaricales</taxon>
        <taxon>Marasmiineae</taxon>
        <taxon>Mycenaceae</taxon>
        <taxon>Mycena</taxon>
    </lineage>
</organism>